<evidence type="ECO:0000259" key="4">
    <source>
        <dbReference type="Pfam" id="PF07993"/>
    </source>
</evidence>
<dbReference type="InterPro" id="IPR036736">
    <property type="entry name" value="ACP-like_sf"/>
</dbReference>
<dbReference type="InterPro" id="IPR013120">
    <property type="entry name" value="FAR_NAD-bd"/>
</dbReference>
<dbReference type="SUPFAM" id="SSF51735">
    <property type="entry name" value="NAD(P)-binding Rossmann-fold domains"/>
    <property type="match status" value="1"/>
</dbReference>
<dbReference type="Proteomes" id="UP001437256">
    <property type="component" value="Unassembled WGS sequence"/>
</dbReference>
<dbReference type="InterPro" id="IPR042099">
    <property type="entry name" value="ANL_N_sf"/>
</dbReference>
<protein>
    <submittedName>
        <fullName evidence="5">Uncharacterized protein</fullName>
    </submittedName>
</protein>
<feature type="domain" description="AMP-dependent synthetase/ligase" evidence="3">
    <location>
        <begin position="22"/>
        <end position="163"/>
    </location>
</feature>
<keyword evidence="1" id="KW-0596">Phosphopantetheine</keyword>
<dbReference type="Gene3D" id="3.40.50.12780">
    <property type="entry name" value="N-terminal domain of ligase-like"/>
    <property type="match status" value="1"/>
</dbReference>
<evidence type="ECO:0000256" key="2">
    <source>
        <dbReference type="ARBA" id="ARBA00022553"/>
    </source>
</evidence>
<comment type="caution">
    <text evidence="5">The sequence shown here is derived from an EMBL/GenBank/DDBJ whole genome shotgun (WGS) entry which is preliminary data.</text>
</comment>
<keyword evidence="6" id="KW-1185">Reference proteome</keyword>
<keyword evidence="2" id="KW-0597">Phosphoprotein</keyword>
<evidence type="ECO:0000313" key="5">
    <source>
        <dbReference type="EMBL" id="KAL0060415.1"/>
    </source>
</evidence>
<dbReference type="SUPFAM" id="SSF56801">
    <property type="entry name" value="Acetyl-CoA synthetase-like"/>
    <property type="match status" value="1"/>
</dbReference>
<evidence type="ECO:0000313" key="6">
    <source>
        <dbReference type="Proteomes" id="UP001437256"/>
    </source>
</evidence>
<reference evidence="5 6" key="1">
    <citation type="submission" date="2024-05" db="EMBL/GenBank/DDBJ databases">
        <title>A draft genome resource for the thread blight pathogen Marasmius tenuissimus strain MS-2.</title>
        <authorList>
            <person name="Yulfo-Soto G.E."/>
            <person name="Baruah I.K."/>
            <person name="Amoako-Attah I."/>
            <person name="Bukari Y."/>
            <person name="Meinhardt L.W."/>
            <person name="Bailey B.A."/>
            <person name="Cohen S.P."/>
        </authorList>
    </citation>
    <scope>NUCLEOTIDE SEQUENCE [LARGE SCALE GENOMIC DNA]</scope>
    <source>
        <strain evidence="5 6">MS-2</strain>
    </source>
</reference>
<proteinExistence type="predicted"/>
<dbReference type="Pfam" id="PF00501">
    <property type="entry name" value="AMP-binding"/>
    <property type="match status" value="1"/>
</dbReference>
<dbReference type="Pfam" id="PF23562">
    <property type="entry name" value="AMP-binding_C_3"/>
    <property type="match status" value="1"/>
</dbReference>
<evidence type="ECO:0000256" key="1">
    <source>
        <dbReference type="ARBA" id="ARBA00022450"/>
    </source>
</evidence>
<feature type="domain" description="Thioester reductase (TE)" evidence="4">
    <location>
        <begin position="509"/>
        <end position="739"/>
    </location>
</feature>
<dbReference type="PANTHER" id="PTHR43439">
    <property type="entry name" value="PHENYLACETATE-COENZYME A LIGASE"/>
    <property type="match status" value="1"/>
</dbReference>
<dbReference type="InterPro" id="IPR051414">
    <property type="entry name" value="Adenylate-forming_Reductase"/>
</dbReference>
<accession>A0ABR2ZGE9</accession>
<dbReference type="PANTHER" id="PTHR43439:SF2">
    <property type="entry name" value="ENZYME, PUTATIVE (JCVI)-RELATED"/>
    <property type="match status" value="1"/>
</dbReference>
<dbReference type="EMBL" id="JBBXMP010000177">
    <property type="protein sequence ID" value="KAL0060415.1"/>
    <property type="molecule type" value="Genomic_DNA"/>
</dbReference>
<dbReference type="InterPro" id="IPR000873">
    <property type="entry name" value="AMP-dep_synth/lig_dom"/>
</dbReference>
<sequence length="876" mass="96572">MTNKKMIQFAQLPWFGEQDWTGKVLSLHVMPMYHGMGVLQLTWAAGVGLVVAGFEPKVPSISPTPENLFEGARSTSSDIILCVPSFLEVSNRFGQTSHHLIVPKAWARRPDCVSWLASRSGVIYGGGPLNREAGDLMTRQGVAIFILYGMTEVGIISPMVPAKTENNYDWNYFRFTDWTKNHLEPHGDNLYELVVMDSPHCTPNVINTQVDGTPAYATSDLFAPHPTKPGYWRIHGRADDQIVHNTGEKTNPGPLENLLNQDPHVAAAVMFGYGKFNAGVLVEPKATLRFDPADEAKLAEFRNAIWPTIERMNEFAPQHSRLFKEMILVTSPGKPFTYTAKNTTRRQAILNEYAGEIAKIYDVVSETAQSGIPPPTSWNIGPTTSFVRAVVTSVLTHAVKDEDDLFQYGCDSLQATWIRNSILHTLKDAAGLDSRIIANNFVYEHPTINRLSTFVFSLALGGMIPKPLDDDAKKVAMNDLVETFSKDFPVSSSRSTESKTAHSEKVVLLTGGTGSLGSYVLSILVNDSAVKHIYVLNRSHKGQDSTTRLKNSFKERGLDTGNIAADKTTILEVDLSDETTLGLKDVDFKTIKDEVTHIVDIAWRVDFNLSISSFRTNLKGVRNLIDLAIRQGAHYTFASTIAVCRNSLESGTREELMPADTSLGNGYSESKWVAEQIITRATSSAGLRASIIRVGQLSGGANGSWTTKEWLPSLVHASAKLKCIPEDDRVVSWIPLDVAGKVFVDLLDAPSGGSRETPAIFHLVHPNPVPWTSLARSFGQKLGISLVSYTEWLRLLEKSSTSPPFESLNAITLLDFYKNVSKKADRKDCEAFGMPILDVTRAVEASGVLGDERLAQLGEKDVSRWLEYWRSVGAVL</sequence>
<evidence type="ECO:0000259" key="3">
    <source>
        <dbReference type="Pfam" id="PF00501"/>
    </source>
</evidence>
<dbReference type="InterPro" id="IPR036291">
    <property type="entry name" value="NAD(P)-bd_dom_sf"/>
</dbReference>
<organism evidence="5 6">
    <name type="scientific">Marasmius tenuissimus</name>
    <dbReference type="NCBI Taxonomy" id="585030"/>
    <lineage>
        <taxon>Eukaryota</taxon>
        <taxon>Fungi</taxon>
        <taxon>Dikarya</taxon>
        <taxon>Basidiomycota</taxon>
        <taxon>Agaricomycotina</taxon>
        <taxon>Agaricomycetes</taxon>
        <taxon>Agaricomycetidae</taxon>
        <taxon>Agaricales</taxon>
        <taxon>Marasmiineae</taxon>
        <taxon>Marasmiaceae</taxon>
        <taxon>Marasmius</taxon>
    </lineage>
</organism>
<gene>
    <name evidence="5" type="ORF">AAF712_012784</name>
</gene>
<dbReference type="Gene3D" id="3.40.50.720">
    <property type="entry name" value="NAD(P)-binding Rossmann-like Domain"/>
    <property type="match status" value="1"/>
</dbReference>
<dbReference type="Pfam" id="PF07993">
    <property type="entry name" value="NAD_binding_4"/>
    <property type="match status" value="1"/>
</dbReference>
<dbReference type="Gene3D" id="1.10.1200.10">
    <property type="entry name" value="ACP-like"/>
    <property type="match status" value="1"/>
</dbReference>
<name>A0ABR2ZGE9_9AGAR</name>